<evidence type="ECO:0000256" key="6">
    <source>
        <dbReference type="ARBA" id="ARBA00022643"/>
    </source>
</evidence>
<evidence type="ECO:0000256" key="15">
    <source>
        <dbReference type="ARBA" id="ARBA00061065"/>
    </source>
</evidence>
<keyword evidence="11" id="KW-0560">Oxidoreductase</keyword>
<dbReference type="PANTHER" id="PTHR32154:SF0">
    <property type="entry name" value="PYRUVATE-FLAVODOXIN OXIDOREDUCTASE-RELATED"/>
    <property type="match status" value="1"/>
</dbReference>
<dbReference type="CDD" id="cd03377">
    <property type="entry name" value="TPP_PFOR_PNO"/>
    <property type="match status" value="1"/>
</dbReference>
<keyword evidence="3" id="KW-0813">Transport</keyword>
<dbReference type="SUPFAM" id="SSF54862">
    <property type="entry name" value="4Fe-4S ferredoxins"/>
    <property type="match status" value="1"/>
</dbReference>
<evidence type="ECO:0000256" key="10">
    <source>
        <dbReference type="ARBA" id="ARBA00022982"/>
    </source>
</evidence>
<dbReference type="Pfam" id="PF00175">
    <property type="entry name" value="NAD_binding_1"/>
    <property type="match status" value="1"/>
</dbReference>
<dbReference type="SMART" id="SM00890">
    <property type="entry name" value="EKR"/>
    <property type="match status" value="1"/>
</dbReference>
<dbReference type="InterPro" id="IPR017938">
    <property type="entry name" value="Riboflavin_synthase-like_b-brl"/>
</dbReference>
<sequence length="1820" mass="203281">MWRAWISRRPVLQTVMRAGCSSRRGLAEITTPRPAMAAVATQVKGRPEIRRNKEQPWAVMDGNEAAAYVAYQMSDISFIYPISPATSMGEHMDKWAAQGRKNILGQVVDVNMMQSEAGAAGALHGAAAAGTLTSTFTASQGLLLMIPNMYLLAGELMPTVFHVSARTVSKHALSIFNDHSDVMATRQTGFSMLCSGSVQEVMDLGVAAHISALKSRLPFLHFFDGFRTSAEMSKIRVMPPEDIQQIFPYEQVKEHLHKYALNPNSPSIRGTGQRPDIFFQTTVAANRYYNQCPEAVEETFEEIAALTGRKYGLFSYHGSPEADRVAVCMGSASKTLQETVDYLNSQGEKTGVVTVHLYRPWSTKHFLGVLPESVNKIAVLDKTREDGAAGMPLFLDVNVTMSDLGRQSLITGGQYGLASKEFTPAMAKGVFDNLKAPEPKMRYVIGIEDDVMQTHLPYGENIRTTPETTRQCVFWGLGSDGTIGANKTAIKTIGLNTDMNAQGHFVYDSHKGDGVTVSHLRFGPEEIKSEYTIQNDADYLSCNHPSYVYKYEMLEPLKEHGIFVLNSPWESLDQMESKLPARIKNEIAEKKLRFYNIDATAIAQKVGLGKRVNMIMQAAFYGLAGVLPPDEAVTLMKKSIEKQYSHKGPKVIEMNHRAVDATMENLTEIKYPESWLTTTQGGSRPGSGNVMKPEFITNIMDPVLALEGDKLPVSAFEPGGYQPTETTKYEKRGIAPAIPVWKPDACTQCNYCAIVCPHAVIRPFLLTKDENKKIPPGFEARKAKGGAEIAGYHYTIQISPFDCTGCEVCVQTCPDDALYMAPFSEVAENQAPHWDYAISLPERGEIGDKYTVKGSQFMKPLFEFSGACAGCGETPYLKLATQLFGERMVIANASGCSSVWGGTSTTIPFATNKEGRGPAWGRSLFEDNAEYGFGMMLATKQRRLKLRQEISAALLEMELPDKLKNLFNSYLQYYDNPDKCDEVSSAIITEFKTMDVDKLEPILRAIYEQHDMLRTQSHWMVGGDGWAYDIGYGGLDHVFSRGENVNILVLDTEMYSNTGGQVSKATQLSTVAKFAAKGKRQIKKDLGLCAMQYENVYVASVALGANMNQCVQAFKEAEHFNGTSLIIAYAPCIDWGIEMKGMMNEMKQAVDSGYWSLYRYDPRRTEKGLNPFQLDSKKIKADLEVYLDGQNRFQQLKRSDKEIAGQLHEHLSVDIHHKHDKLMKMSMDNYELLEHLKNLLGETTDSEKIVVLYGSETGNSAALADVFASELKRRGLHPKCLAMDDFDFDDLPKQDKVFCVVATCGQGEFPGNCREFWKQVSDKNLPEDYLKDVKFAIFGMCDSSYVYYNSAAKSFHERFQQLGASSVMPLGYGDEKEEDRYETGWNDWLPELWNELGTDPPSQELLPPTYDVTLDASGLTVPDVVVPMGAKLIPVTKNVVLTPPDYDRDIRHYEFDLGGSGFSYSVGDCLGIYPHNNKEEVLKFLDDYQLHSNTVLSVQDTQGRKDPLPENTTVSQLFTEVLDIFGKPARRFYETLAIAAKDEKEKAELDFLLSKDGKDKMKEMTKETVTYADLLRKYPSTKLSLEYLLDQITRIRPRLYSIASSSEMYNDILHLCIVKDDWVTPGGRYREGLCTRYLQGLSQGSTPDLVAGKMNAAGINIPDTQTPPYVMVALGTGIAPMRAMIQEREVARIRGESVGPMALFFGARYKRTDYTYGDEFEEWHSSGKGVLTTLSTAFSRDQAHKIYVQHRISEYPELIYDYLWRKKGYFYLCGPAGNVPPSVRKAVVEAFVSQGGHSPEEADKMVTQMQIEGRYNVEAW</sequence>
<evidence type="ECO:0000256" key="11">
    <source>
        <dbReference type="ARBA" id="ARBA00023002"/>
    </source>
</evidence>
<comment type="similarity">
    <text evidence="15">In the N-terminal section; belongs to the pyruvate:ferredoxin/flavodoxin oxidoreductase family.</text>
</comment>
<dbReference type="SUPFAM" id="SSF52343">
    <property type="entry name" value="Ferredoxin reductase-like, C-terminal NADP-linked domain"/>
    <property type="match status" value="1"/>
</dbReference>
<dbReference type="EC" id="1.2.1.51" evidence="16"/>
<dbReference type="InterPro" id="IPR009014">
    <property type="entry name" value="Transketo_C/PFOR_II"/>
</dbReference>
<evidence type="ECO:0000256" key="8">
    <source>
        <dbReference type="ARBA" id="ARBA00022827"/>
    </source>
</evidence>
<dbReference type="PROSITE" id="PS51384">
    <property type="entry name" value="FAD_FR"/>
    <property type="match status" value="1"/>
</dbReference>
<dbReference type="InterPro" id="IPR001709">
    <property type="entry name" value="Flavoprot_Pyr_Nucl_cyt_Rdtase"/>
</dbReference>
<dbReference type="Pfam" id="PF10371">
    <property type="entry name" value="EKR"/>
    <property type="match status" value="1"/>
</dbReference>
<evidence type="ECO:0000256" key="12">
    <source>
        <dbReference type="ARBA" id="ARBA00023004"/>
    </source>
</evidence>
<dbReference type="InterPro" id="IPR017896">
    <property type="entry name" value="4Fe4S_Fe-S-bd"/>
</dbReference>
<evidence type="ECO:0000259" key="19">
    <source>
        <dbReference type="PROSITE" id="PS51379"/>
    </source>
</evidence>
<comment type="caution">
    <text evidence="21">The sequence shown here is derived from an EMBL/GenBank/DDBJ whole genome shotgun (WGS) entry which is preliminary data.</text>
</comment>
<dbReference type="GO" id="GO:0050243">
    <property type="term" value="F:pyruvate dehydrogenase (NADP+) activity"/>
    <property type="evidence" value="ECO:0007669"/>
    <property type="project" value="UniProtKB-EC"/>
</dbReference>
<dbReference type="InterPro" id="IPR033412">
    <property type="entry name" value="PFOR_II"/>
</dbReference>
<keyword evidence="6" id="KW-0288">FMN</keyword>
<accession>A0AAD9JPX9</accession>
<dbReference type="GO" id="GO:0006979">
    <property type="term" value="P:response to oxidative stress"/>
    <property type="evidence" value="ECO:0007669"/>
    <property type="project" value="TreeGrafter"/>
</dbReference>
<dbReference type="InterPro" id="IPR050722">
    <property type="entry name" value="Pyruvate:ferred/Flavod_OxRd"/>
</dbReference>
<dbReference type="SUPFAM" id="SSF52922">
    <property type="entry name" value="TK C-terminal domain-like"/>
    <property type="match status" value="1"/>
</dbReference>
<dbReference type="Pfam" id="PF17147">
    <property type="entry name" value="PFOR_II"/>
    <property type="match status" value="1"/>
</dbReference>
<dbReference type="PROSITE" id="PS00198">
    <property type="entry name" value="4FE4S_FER_1"/>
    <property type="match status" value="1"/>
</dbReference>
<dbReference type="Pfam" id="PF00258">
    <property type="entry name" value="Flavodoxin_1"/>
    <property type="match status" value="1"/>
</dbReference>
<dbReference type="InterPro" id="IPR001433">
    <property type="entry name" value="OxRdtase_FAD/NAD-bd"/>
</dbReference>
<dbReference type="InterPro" id="IPR019752">
    <property type="entry name" value="Pyrv/ketoisovalerate_OxRed_cat"/>
</dbReference>
<dbReference type="InterPro" id="IPR037112">
    <property type="entry name" value="Pyrv-flavodox_OxR_EKR_sf"/>
</dbReference>
<dbReference type="Gene3D" id="1.20.990.10">
    <property type="entry name" value="NADPH-cytochrome p450 Reductase, Chain A, domain 3"/>
    <property type="match status" value="1"/>
</dbReference>
<dbReference type="NCBIfam" id="TIGR02176">
    <property type="entry name" value="pyruv_ox_red"/>
    <property type="match status" value="1"/>
</dbReference>
<dbReference type="InterPro" id="IPR019456">
    <property type="entry name" value="Pyrv-flavodox_OxRtase_EKR"/>
</dbReference>
<protein>
    <recommendedName>
        <fullName evidence="16">pyruvate dehydrogenase (NADP(+))</fullName>
        <ecNumber evidence="16">1.2.1.51</ecNumber>
    </recommendedName>
    <alternativeName>
        <fullName evidence="17">Pyruvate:NADP(+) oxidoreductase</fullName>
    </alternativeName>
</protein>
<dbReference type="InterPro" id="IPR001094">
    <property type="entry name" value="Flavdoxin-like"/>
</dbReference>
<dbReference type="PROSITE" id="PS51379">
    <property type="entry name" value="4FE4S_FER_2"/>
    <property type="match status" value="2"/>
</dbReference>
<dbReference type="Gene3D" id="3.40.50.360">
    <property type="match status" value="1"/>
</dbReference>
<feature type="domain" description="Flavodoxin-like" evidence="18">
    <location>
        <begin position="1249"/>
        <end position="1393"/>
    </location>
</feature>
<dbReference type="InterPro" id="IPR023173">
    <property type="entry name" value="NADPH_Cyt_P450_Rdtase_alpha"/>
</dbReference>
<dbReference type="PRINTS" id="PR00369">
    <property type="entry name" value="FLAVODOXIN"/>
</dbReference>
<dbReference type="Gene3D" id="3.40.50.920">
    <property type="match status" value="1"/>
</dbReference>
<dbReference type="Pfam" id="PF00667">
    <property type="entry name" value="FAD_binding_1"/>
    <property type="match status" value="1"/>
</dbReference>
<keyword evidence="12" id="KW-0408">Iron</keyword>
<organism evidence="21 22">
    <name type="scientific">Paralvinella palmiformis</name>
    <dbReference type="NCBI Taxonomy" id="53620"/>
    <lineage>
        <taxon>Eukaryota</taxon>
        <taxon>Metazoa</taxon>
        <taxon>Spiralia</taxon>
        <taxon>Lophotrochozoa</taxon>
        <taxon>Annelida</taxon>
        <taxon>Polychaeta</taxon>
        <taxon>Sedentaria</taxon>
        <taxon>Canalipalpata</taxon>
        <taxon>Terebellida</taxon>
        <taxon>Terebelliformia</taxon>
        <taxon>Alvinellidae</taxon>
        <taxon>Paralvinella</taxon>
    </lineage>
</organism>
<keyword evidence="10" id="KW-0249">Electron transport</keyword>
<feature type="domain" description="FAD-binding FR-type" evidence="20">
    <location>
        <begin position="1428"/>
        <end position="1660"/>
    </location>
</feature>
<evidence type="ECO:0000256" key="16">
    <source>
        <dbReference type="ARBA" id="ARBA00067011"/>
    </source>
</evidence>
<dbReference type="FunFam" id="1.20.990.10:FF:000010">
    <property type="entry name" value="Sulfite reductase [NADPH] flavoprotein component"/>
    <property type="match status" value="1"/>
</dbReference>
<dbReference type="Gene3D" id="3.40.50.970">
    <property type="match status" value="2"/>
</dbReference>
<dbReference type="InterPro" id="IPR008254">
    <property type="entry name" value="Flavodoxin/NO_synth"/>
</dbReference>
<evidence type="ECO:0000256" key="14">
    <source>
        <dbReference type="ARBA" id="ARBA00053024"/>
    </source>
</evidence>
<dbReference type="SUPFAM" id="SSF52518">
    <property type="entry name" value="Thiamin diphosphate-binding fold (THDP-binding)"/>
    <property type="match status" value="2"/>
</dbReference>
<dbReference type="PRINTS" id="PR00371">
    <property type="entry name" value="FPNCR"/>
</dbReference>
<evidence type="ECO:0000256" key="4">
    <source>
        <dbReference type="ARBA" id="ARBA00022485"/>
    </source>
</evidence>
<dbReference type="InterPro" id="IPR017900">
    <property type="entry name" value="4Fe4S_Fe_S_CS"/>
</dbReference>
<feature type="domain" description="4Fe-4S ferredoxin-type" evidence="19">
    <location>
        <begin position="737"/>
        <end position="766"/>
    </location>
</feature>
<evidence type="ECO:0000313" key="21">
    <source>
        <dbReference type="EMBL" id="KAK2156448.1"/>
    </source>
</evidence>
<dbReference type="InterPro" id="IPR011895">
    <property type="entry name" value="Pyrv_flavodox_OxRed"/>
</dbReference>
<evidence type="ECO:0000256" key="3">
    <source>
        <dbReference type="ARBA" id="ARBA00022448"/>
    </source>
</evidence>
<dbReference type="CDD" id="cd07034">
    <property type="entry name" value="TPP_PYR_PFOR_IOR-alpha_like"/>
    <property type="match status" value="1"/>
</dbReference>
<keyword evidence="8" id="KW-0274">FAD</keyword>
<dbReference type="GO" id="GO:0051539">
    <property type="term" value="F:4 iron, 4 sulfur cluster binding"/>
    <property type="evidence" value="ECO:0007669"/>
    <property type="project" value="UniProtKB-KW"/>
</dbReference>
<proteinExistence type="inferred from homology"/>
<dbReference type="InterPro" id="IPR003097">
    <property type="entry name" value="CysJ-like_FAD-binding"/>
</dbReference>
<dbReference type="Gene3D" id="4.10.780.10">
    <property type="entry name" value="Pyruvate-flavodoxin oxidoreductase, EKR domain"/>
    <property type="match status" value="1"/>
</dbReference>
<dbReference type="FunFam" id="3.40.50.920:FF:000007">
    <property type="entry name" value="Pyruvate:ferredoxin (Flavodoxin) oxidoreductase"/>
    <property type="match status" value="1"/>
</dbReference>
<dbReference type="GO" id="GO:0005506">
    <property type="term" value="F:iron ion binding"/>
    <property type="evidence" value="ECO:0007669"/>
    <property type="project" value="InterPro"/>
</dbReference>
<dbReference type="InterPro" id="IPR002869">
    <property type="entry name" value="Pyrv_flavodox_OxRed_cen"/>
</dbReference>
<dbReference type="Pfam" id="PF12838">
    <property type="entry name" value="Fer4_7"/>
    <property type="match status" value="1"/>
</dbReference>
<dbReference type="FunFam" id="3.30.70.20:FF:000022">
    <property type="entry name" value="Pyruvate:ferredoxin (Flavodoxin) oxidoreductase"/>
    <property type="match status" value="1"/>
</dbReference>
<evidence type="ECO:0000256" key="2">
    <source>
        <dbReference type="ARBA" id="ARBA00001974"/>
    </source>
</evidence>
<keyword evidence="13" id="KW-0411">Iron-sulfur</keyword>
<evidence type="ECO:0000256" key="9">
    <source>
        <dbReference type="ARBA" id="ARBA00022857"/>
    </source>
</evidence>
<dbReference type="GO" id="GO:0022900">
    <property type="term" value="P:electron transport chain"/>
    <property type="evidence" value="ECO:0007669"/>
    <property type="project" value="InterPro"/>
</dbReference>
<dbReference type="GO" id="GO:0010181">
    <property type="term" value="F:FMN binding"/>
    <property type="evidence" value="ECO:0007669"/>
    <property type="project" value="InterPro"/>
</dbReference>
<dbReference type="SUPFAM" id="SSF63380">
    <property type="entry name" value="Riboflavin synthase domain-like"/>
    <property type="match status" value="1"/>
</dbReference>
<evidence type="ECO:0000259" key="20">
    <source>
        <dbReference type="PROSITE" id="PS51384"/>
    </source>
</evidence>
<comment type="catalytic activity">
    <reaction evidence="14">
        <text>pyruvate + NADP(+) + CoA = acetyl-CoA + CO2 + NADPH</text>
        <dbReference type="Rhea" id="RHEA:17425"/>
        <dbReference type="ChEBI" id="CHEBI:15361"/>
        <dbReference type="ChEBI" id="CHEBI:16526"/>
        <dbReference type="ChEBI" id="CHEBI:57287"/>
        <dbReference type="ChEBI" id="CHEBI:57288"/>
        <dbReference type="ChEBI" id="CHEBI:57783"/>
        <dbReference type="ChEBI" id="CHEBI:58349"/>
        <dbReference type="EC" id="1.2.1.51"/>
    </reaction>
</comment>
<dbReference type="Gene3D" id="3.40.920.10">
    <property type="entry name" value="Pyruvate-ferredoxin oxidoreductase, PFOR, domain III"/>
    <property type="match status" value="1"/>
</dbReference>
<dbReference type="Proteomes" id="UP001208570">
    <property type="component" value="Unassembled WGS sequence"/>
</dbReference>
<dbReference type="FunFam" id="3.40.920.10:FF:000001">
    <property type="entry name" value="Pyruvate:ferredoxin (Flavodoxin) oxidoreductase"/>
    <property type="match status" value="1"/>
</dbReference>
<evidence type="ECO:0000256" key="13">
    <source>
        <dbReference type="ARBA" id="ARBA00023014"/>
    </source>
</evidence>
<comment type="cofactor">
    <cofactor evidence="2">
        <name>FAD</name>
        <dbReference type="ChEBI" id="CHEBI:57692"/>
    </cofactor>
</comment>
<evidence type="ECO:0000256" key="1">
    <source>
        <dbReference type="ARBA" id="ARBA00001917"/>
    </source>
</evidence>
<dbReference type="Gene3D" id="2.40.30.10">
    <property type="entry name" value="Translation factors"/>
    <property type="match status" value="1"/>
</dbReference>
<reference evidence="21" key="1">
    <citation type="journal article" date="2023" name="Mol. Biol. Evol.">
        <title>Third-Generation Sequencing Reveals the Adaptive Role of the Epigenome in Three Deep-Sea Polychaetes.</title>
        <authorList>
            <person name="Perez M."/>
            <person name="Aroh O."/>
            <person name="Sun Y."/>
            <person name="Lan Y."/>
            <person name="Juniper S.K."/>
            <person name="Young C.R."/>
            <person name="Angers B."/>
            <person name="Qian P.Y."/>
        </authorList>
    </citation>
    <scope>NUCLEOTIDE SEQUENCE</scope>
    <source>
        <strain evidence="21">P08H-3</strain>
    </source>
</reference>
<dbReference type="InterPro" id="IPR039261">
    <property type="entry name" value="FNR_nucleotide-bd"/>
</dbReference>
<keyword evidence="22" id="KW-1185">Reference proteome</keyword>
<gene>
    <name evidence="21" type="ORF">LSH36_213g04001</name>
</gene>
<feature type="domain" description="4Fe-4S ferredoxin-type" evidence="19">
    <location>
        <begin position="794"/>
        <end position="823"/>
    </location>
</feature>
<dbReference type="EMBL" id="JAODUP010000213">
    <property type="protein sequence ID" value="KAK2156448.1"/>
    <property type="molecule type" value="Genomic_DNA"/>
</dbReference>
<dbReference type="PANTHER" id="PTHR32154">
    <property type="entry name" value="PYRUVATE-FLAVODOXIN OXIDOREDUCTASE-RELATED"/>
    <property type="match status" value="1"/>
</dbReference>
<keyword evidence="4" id="KW-0004">4Fe-4S</keyword>
<evidence type="ECO:0000313" key="22">
    <source>
        <dbReference type="Proteomes" id="UP001208570"/>
    </source>
</evidence>
<keyword evidence="7" id="KW-0479">Metal-binding</keyword>
<dbReference type="InterPro" id="IPR029061">
    <property type="entry name" value="THDP-binding"/>
</dbReference>
<dbReference type="InterPro" id="IPR029039">
    <property type="entry name" value="Flavoprotein-like_sf"/>
</dbReference>
<dbReference type="Gene3D" id="3.40.50.80">
    <property type="entry name" value="Nucleotide-binding domain of ferredoxin-NADP reductase (FNR) module"/>
    <property type="match status" value="1"/>
</dbReference>
<dbReference type="FunFam" id="3.40.50.970:FF:000012">
    <property type="entry name" value="Pyruvate:ferredoxin (Flavodoxin) oxidoreductase"/>
    <property type="match status" value="1"/>
</dbReference>
<dbReference type="PROSITE" id="PS50902">
    <property type="entry name" value="FLAVODOXIN_LIKE"/>
    <property type="match status" value="1"/>
</dbReference>
<comment type="cofactor">
    <cofactor evidence="1">
        <name>FMN</name>
        <dbReference type="ChEBI" id="CHEBI:58210"/>
    </cofactor>
</comment>
<keyword evidence="9" id="KW-0521">NADP</keyword>
<evidence type="ECO:0000256" key="17">
    <source>
        <dbReference type="ARBA" id="ARBA00076877"/>
    </source>
</evidence>
<evidence type="ECO:0000259" key="18">
    <source>
        <dbReference type="PROSITE" id="PS50902"/>
    </source>
</evidence>
<dbReference type="InterPro" id="IPR017927">
    <property type="entry name" value="FAD-bd_FR_type"/>
</dbReference>
<dbReference type="FunFam" id="3.40.50.970:FF:000041">
    <property type="entry name" value="Pyruvate:ferredoxin (Flavodoxin) oxidoreductase"/>
    <property type="match status" value="1"/>
</dbReference>
<name>A0AAD9JPX9_9ANNE</name>
<dbReference type="SUPFAM" id="SSF52218">
    <property type="entry name" value="Flavoproteins"/>
    <property type="match status" value="1"/>
</dbReference>
<dbReference type="InterPro" id="IPR002880">
    <property type="entry name" value="Pyrv_Fd/Flavodoxin_OxRdtase_N"/>
</dbReference>
<dbReference type="CDD" id="cd06207">
    <property type="entry name" value="CyPoR_like"/>
    <property type="match status" value="1"/>
</dbReference>
<evidence type="ECO:0000256" key="5">
    <source>
        <dbReference type="ARBA" id="ARBA00022630"/>
    </source>
</evidence>
<keyword evidence="5" id="KW-0285">Flavoprotein</keyword>
<evidence type="ECO:0000256" key="7">
    <source>
        <dbReference type="ARBA" id="ARBA00022723"/>
    </source>
</evidence>
<dbReference type="Gene3D" id="3.30.70.20">
    <property type="match status" value="1"/>
</dbReference>
<dbReference type="Pfam" id="PF01855">
    <property type="entry name" value="POR_N"/>
    <property type="match status" value="1"/>
</dbReference>
<dbReference type="Pfam" id="PF01558">
    <property type="entry name" value="POR"/>
    <property type="match status" value="1"/>
</dbReference>
<dbReference type="SUPFAM" id="SSF53323">
    <property type="entry name" value="Pyruvate-ferredoxin oxidoreductase, PFOR, domain III"/>
    <property type="match status" value="1"/>
</dbReference>